<dbReference type="PANTHER" id="PTHR28682:SF2">
    <property type="entry name" value="PROTEIN INSYN2B"/>
    <property type="match status" value="1"/>
</dbReference>
<feature type="compositionally biased region" description="Basic and acidic residues" evidence="1">
    <location>
        <begin position="62"/>
        <end position="79"/>
    </location>
</feature>
<sequence>MGRRVADHTNTAVPALGLPLAGGRWGPLCSVGVQTSPGLRLIPTIKRQGGDQAPGAKQKLIKPTDKKKTSAEAARDSAGRSVVKETSRNAINTVTQEDMGSRGSGVGGVHCQINTAGAIPREKKAARYTNGSVVAPEAVGGVCSEAPDAKEPDAKEPAQERRRGQSQRGEGQCSASKTKGSTSASAHGTPPRACRMAAPSSARPCGTCGRRQSQLAPCGGACRERAAGQITASQTLPNPVRKQSAAPDRSRKDSPLLNSRLHARNASATNPPAEDTQTPHASNTIPKTHPPNSQRSHTQSIKSKAHRQQSRPHSVDLSHYKHTATQTSDAHDARQTTAVEHTEQLSADELRLACGGGKHNQTGGTERQTHRHSDKHPHTRPHPDDDDTRARREHTPRLQRHSSGSPAPPLLPDPDPRPRPPSVPPSPPRAAPSAPSTPAARPDRACRSTPAPPPRGSDTDQSAQEGPTDIRAATLPRPSAQCNGAPGGLTGGGGGEGGGGGGTVEESLLSNQEKIKVLLNVIQDLEKSKALTEGRRSYRTGQDINNCATCQKTACIIYSVEHDFRQQEGRLQELMEALETARQREGQGPKN</sequence>
<accession>A0A9Q0I7D0</accession>
<organism evidence="2 3">
    <name type="scientific">Muraenolepis orangiensis</name>
    <name type="common">Patagonian moray cod</name>
    <dbReference type="NCBI Taxonomy" id="630683"/>
    <lineage>
        <taxon>Eukaryota</taxon>
        <taxon>Metazoa</taxon>
        <taxon>Chordata</taxon>
        <taxon>Craniata</taxon>
        <taxon>Vertebrata</taxon>
        <taxon>Euteleostomi</taxon>
        <taxon>Actinopterygii</taxon>
        <taxon>Neopterygii</taxon>
        <taxon>Teleostei</taxon>
        <taxon>Neoteleostei</taxon>
        <taxon>Acanthomorphata</taxon>
        <taxon>Zeiogadaria</taxon>
        <taxon>Gadariae</taxon>
        <taxon>Gadiformes</taxon>
        <taxon>Muraenolepidoidei</taxon>
        <taxon>Muraenolepididae</taxon>
        <taxon>Muraenolepis</taxon>
    </lineage>
</organism>
<dbReference type="AlphaFoldDB" id="A0A9Q0I7D0"/>
<evidence type="ECO:0000256" key="1">
    <source>
        <dbReference type="SAM" id="MobiDB-lite"/>
    </source>
</evidence>
<gene>
    <name evidence="2" type="ORF">NHX12_011619</name>
</gene>
<feature type="non-terminal residue" evidence="2">
    <location>
        <position position="591"/>
    </location>
</feature>
<feature type="compositionally biased region" description="Low complexity" evidence="1">
    <location>
        <begin position="166"/>
        <end position="186"/>
    </location>
</feature>
<feature type="region of interest" description="Disordered" evidence="1">
    <location>
        <begin position="143"/>
        <end position="503"/>
    </location>
</feature>
<name>A0A9Q0I7D0_9TELE</name>
<dbReference type="InterPro" id="IPR029337">
    <property type="entry name" value="INSYN2"/>
</dbReference>
<comment type="caution">
    <text evidence="2">The sequence shown here is derived from an EMBL/GenBank/DDBJ whole genome shotgun (WGS) entry which is preliminary data.</text>
</comment>
<dbReference type="OrthoDB" id="8679980at2759"/>
<dbReference type="PANTHER" id="PTHR28682">
    <property type="entry name" value="INHIBITORY SYNAPTIC FACTOR 2A-RELATED"/>
    <property type="match status" value="1"/>
</dbReference>
<proteinExistence type="predicted"/>
<protein>
    <submittedName>
        <fullName evidence="2">Uncharacterized protein</fullName>
    </submittedName>
</protein>
<feature type="compositionally biased region" description="Basic and acidic residues" evidence="1">
    <location>
        <begin position="147"/>
        <end position="163"/>
    </location>
</feature>
<feature type="compositionally biased region" description="Low complexity" evidence="1">
    <location>
        <begin position="431"/>
        <end position="440"/>
    </location>
</feature>
<feature type="compositionally biased region" description="Pro residues" evidence="1">
    <location>
        <begin position="406"/>
        <end position="430"/>
    </location>
</feature>
<dbReference type="EMBL" id="JANIIK010000116">
    <property type="protein sequence ID" value="KAJ3588025.1"/>
    <property type="molecule type" value="Genomic_DNA"/>
</dbReference>
<feature type="compositionally biased region" description="Basic and acidic residues" evidence="1">
    <location>
        <begin position="329"/>
        <end position="351"/>
    </location>
</feature>
<dbReference type="Pfam" id="PF15265">
    <property type="entry name" value="FAM196"/>
    <property type="match status" value="1"/>
</dbReference>
<feature type="compositionally biased region" description="Gly residues" evidence="1">
    <location>
        <begin position="485"/>
        <end position="503"/>
    </location>
</feature>
<dbReference type="Proteomes" id="UP001148018">
    <property type="component" value="Unassembled WGS sequence"/>
</dbReference>
<feature type="compositionally biased region" description="Polar residues" evidence="1">
    <location>
        <begin position="266"/>
        <end position="302"/>
    </location>
</feature>
<reference evidence="2" key="1">
    <citation type="submission" date="2022-07" db="EMBL/GenBank/DDBJ databases">
        <title>Chromosome-level genome of Muraenolepis orangiensis.</title>
        <authorList>
            <person name="Kim J."/>
        </authorList>
    </citation>
    <scope>NUCLEOTIDE SEQUENCE</scope>
    <source>
        <strain evidence="2">KU_S4_2022</strain>
        <tissue evidence="2">Muscle</tissue>
    </source>
</reference>
<feature type="compositionally biased region" description="Basic residues" evidence="1">
    <location>
        <begin position="369"/>
        <end position="380"/>
    </location>
</feature>
<evidence type="ECO:0000313" key="2">
    <source>
        <dbReference type="EMBL" id="KAJ3588025.1"/>
    </source>
</evidence>
<feature type="region of interest" description="Disordered" evidence="1">
    <location>
        <begin position="47"/>
        <end position="79"/>
    </location>
</feature>
<evidence type="ECO:0000313" key="3">
    <source>
        <dbReference type="Proteomes" id="UP001148018"/>
    </source>
</evidence>
<keyword evidence="3" id="KW-1185">Reference proteome</keyword>